<organism evidence="1">
    <name type="scientific">viral metagenome</name>
    <dbReference type="NCBI Taxonomy" id="1070528"/>
    <lineage>
        <taxon>unclassified sequences</taxon>
        <taxon>metagenomes</taxon>
        <taxon>organismal metagenomes</taxon>
    </lineage>
</organism>
<protein>
    <submittedName>
        <fullName evidence="1">Uncharacterized protein</fullName>
    </submittedName>
</protein>
<dbReference type="EMBL" id="MN739372">
    <property type="protein sequence ID" value="QHT01424.1"/>
    <property type="molecule type" value="Genomic_DNA"/>
</dbReference>
<name>A0A6C0CCZ6_9ZZZZ</name>
<accession>A0A6C0CCZ6</accession>
<evidence type="ECO:0000313" key="1">
    <source>
        <dbReference type="EMBL" id="QHT01424.1"/>
    </source>
</evidence>
<reference evidence="1" key="1">
    <citation type="journal article" date="2020" name="Nature">
        <title>Giant virus diversity and host interactions through global metagenomics.</title>
        <authorList>
            <person name="Schulz F."/>
            <person name="Roux S."/>
            <person name="Paez-Espino D."/>
            <person name="Jungbluth S."/>
            <person name="Walsh D.A."/>
            <person name="Denef V.J."/>
            <person name="McMahon K.D."/>
            <person name="Konstantinidis K.T."/>
            <person name="Eloe-Fadrosh E.A."/>
            <person name="Kyrpides N.C."/>
            <person name="Woyke T."/>
        </authorList>
    </citation>
    <scope>NUCLEOTIDE SEQUENCE</scope>
    <source>
        <strain evidence="1">GVMAG-M-3300020192-26</strain>
    </source>
</reference>
<dbReference type="AlphaFoldDB" id="A0A6C0CCZ6"/>
<sequence length="233" mass="27775">MIINKQIFNKKIGNNDDLQALCEQYKNIKFHISSKSIRKLKTVKQNNIIFKPNGLWFGIGCVWFDFLINDMGHDPCCYIYQVIINDNVKKIKSVEEMYDFGNEIINGNNVRVYIDMKTRKDDPNFDFDSGNEKFLELKKNNNTRSHVDMAFNVNIFWGLVAQKYNGIEIDVTTNEWYKDGRLHNQWFMTWDIPSGTIWKFDNIIVKLIFHKKNDIWYQVNDIIQNVKYEFTKK</sequence>
<proteinExistence type="predicted"/>